<dbReference type="RefSeq" id="XP_018068720.1">
    <property type="nucleotide sequence ID" value="XM_018220118.1"/>
</dbReference>
<evidence type="ECO:0000259" key="1">
    <source>
        <dbReference type="Pfam" id="PF20150"/>
    </source>
</evidence>
<evidence type="ECO:0000313" key="3">
    <source>
        <dbReference type="Proteomes" id="UP000070700"/>
    </source>
</evidence>
<sequence>MVGVLPFTYALEFTLFPTLPFELRLKIYDAILDEGRVVEIGLSASKRWDIFFTHAKLPALFHTCQESRKRAFEKHVLLTMPHTPTDLYGPVPWLSRDEEYEIWKDNGREPDPLKLLINHDADVLYLSLKSLNLREPSWSPEDLWHRSTALEHFMWNLVRSTSGEDTKPRNIAFGGDSHIIQAIGAQLGLCDKLRMVYFVFQDKTNKLTREIIPTRVETLSPRDDRLALWGKMIDGMRETLYRELISSSECNKASLEAWKSIEMVPAVLRRQRPNEG</sequence>
<evidence type="ECO:0000313" key="2">
    <source>
        <dbReference type="EMBL" id="KUJ14365.1"/>
    </source>
</evidence>
<dbReference type="InParanoid" id="A0A194X2D6"/>
<dbReference type="OrthoDB" id="3557569at2759"/>
<reference evidence="2 3" key="1">
    <citation type="submission" date="2015-10" db="EMBL/GenBank/DDBJ databases">
        <title>Full genome of DAOMC 229536 Phialocephala scopiformis, a fungal endophyte of spruce producing the potent anti-insectan compound rugulosin.</title>
        <authorList>
            <consortium name="DOE Joint Genome Institute"/>
            <person name="Walker A.K."/>
            <person name="Frasz S.L."/>
            <person name="Seifert K.A."/>
            <person name="Miller J.D."/>
            <person name="Mondo S.J."/>
            <person name="Labutti K."/>
            <person name="Lipzen A."/>
            <person name="Dockter R."/>
            <person name="Kennedy M."/>
            <person name="Grigoriev I.V."/>
            <person name="Spatafora J.W."/>
        </authorList>
    </citation>
    <scope>NUCLEOTIDE SEQUENCE [LARGE SCALE GENOMIC DNA]</scope>
    <source>
        <strain evidence="2 3">CBS 120377</strain>
    </source>
</reference>
<protein>
    <recommendedName>
        <fullName evidence="1">2EXR domain-containing protein</fullName>
    </recommendedName>
</protein>
<keyword evidence="3" id="KW-1185">Reference proteome</keyword>
<name>A0A194X2D6_MOLSC</name>
<dbReference type="PANTHER" id="PTHR35910:SF6">
    <property type="entry name" value="2EXR DOMAIN-CONTAINING PROTEIN"/>
    <property type="match status" value="1"/>
</dbReference>
<organism evidence="2 3">
    <name type="scientific">Mollisia scopiformis</name>
    <name type="common">Conifer needle endophyte fungus</name>
    <name type="synonym">Phialocephala scopiformis</name>
    <dbReference type="NCBI Taxonomy" id="149040"/>
    <lineage>
        <taxon>Eukaryota</taxon>
        <taxon>Fungi</taxon>
        <taxon>Dikarya</taxon>
        <taxon>Ascomycota</taxon>
        <taxon>Pezizomycotina</taxon>
        <taxon>Leotiomycetes</taxon>
        <taxon>Helotiales</taxon>
        <taxon>Mollisiaceae</taxon>
        <taxon>Mollisia</taxon>
    </lineage>
</organism>
<dbReference type="InterPro" id="IPR045518">
    <property type="entry name" value="2EXR"/>
</dbReference>
<dbReference type="Proteomes" id="UP000070700">
    <property type="component" value="Unassembled WGS sequence"/>
</dbReference>
<dbReference type="GeneID" id="28829844"/>
<accession>A0A194X2D6</accession>
<dbReference type="KEGG" id="psco:LY89DRAFT_736411"/>
<dbReference type="PANTHER" id="PTHR35910">
    <property type="entry name" value="2EXR DOMAIN-CONTAINING PROTEIN"/>
    <property type="match status" value="1"/>
</dbReference>
<dbReference type="EMBL" id="KQ947420">
    <property type="protein sequence ID" value="KUJ14365.1"/>
    <property type="molecule type" value="Genomic_DNA"/>
</dbReference>
<proteinExistence type="predicted"/>
<dbReference type="AlphaFoldDB" id="A0A194X2D6"/>
<gene>
    <name evidence="2" type="ORF">LY89DRAFT_736411</name>
</gene>
<dbReference type="Pfam" id="PF20150">
    <property type="entry name" value="2EXR"/>
    <property type="match status" value="1"/>
</dbReference>
<feature type="domain" description="2EXR" evidence="1">
    <location>
        <begin position="13"/>
        <end position="110"/>
    </location>
</feature>